<proteinExistence type="predicted"/>
<feature type="transmembrane region" description="Helical" evidence="5">
    <location>
        <begin position="172"/>
        <end position="200"/>
    </location>
</feature>
<organism evidence="7 8">
    <name type="scientific">Caulobacter segnis</name>
    <dbReference type="NCBI Taxonomy" id="88688"/>
    <lineage>
        <taxon>Bacteria</taxon>
        <taxon>Pseudomonadati</taxon>
        <taxon>Pseudomonadota</taxon>
        <taxon>Alphaproteobacteria</taxon>
        <taxon>Caulobacterales</taxon>
        <taxon>Caulobacteraceae</taxon>
        <taxon>Caulobacter</taxon>
    </lineage>
</organism>
<dbReference type="InterPro" id="IPR006977">
    <property type="entry name" value="Yip1_dom"/>
</dbReference>
<evidence type="ECO:0000256" key="4">
    <source>
        <dbReference type="ARBA" id="ARBA00023136"/>
    </source>
</evidence>
<sequence length="391" mass="39600">MSVVDGGSAGTGLVARVKGILLSPSTEWERIEREPATIGGLFTGYVCILAAIPAVAGLIGGQVFGHGIPGFSFKPGLGFAIATAVIGYVGALLMTFILGMVIDGLAPSFGAEKNRVQAFKVAAYSGTAGWVAGVLQIVPALGIITLLASLYGCYLLYLGLPRVMKAPADKAPGYAIVTIIVAIVVSIVISMVTAAVGGLAGLGGLSAMNHAGKASGTVEVNGAKIDVGRMQAAAERAEALSKNPGKAASPEALKALLPASAAGYSRASVETSSSGTDQAAIVVATGQYEKPDGAAFRLEITDLGPMAGLTALAAGMNGHATKETASGYEKTETIDGRLTTEEWDRDSKSGKYSVVYGDRFSVQADGSAASIDDLKAAVRAVDGGRLEAMAK</sequence>
<protein>
    <submittedName>
        <fullName evidence="7">YIP1 family protein</fullName>
    </submittedName>
</protein>
<feature type="domain" description="Yip1" evidence="6">
    <location>
        <begin position="18"/>
        <end position="188"/>
    </location>
</feature>
<dbReference type="Pfam" id="PF04893">
    <property type="entry name" value="Yip1"/>
    <property type="match status" value="1"/>
</dbReference>
<evidence type="ECO:0000313" key="8">
    <source>
        <dbReference type="Proteomes" id="UP001057520"/>
    </source>
</evidence>
<evidence type="ECO:0000256" key="5">
    <source>
        <dbReference type="SAM" id="Phobius"/>
    </source>
</evidence>
<keyword evidence="3 5" id="KW-1133">Transmembrane helix</keyword>
<feature type="transmembrane region" description="Helical" evidence="5">
    <location>
        <begin position="42"/>
        <end position="65"/>
    </location>
</feature>
<dbReference type="Proteomes" id="UP001057520">
    <property type="component" value="Chromosome"/>
</dbReference>
<keyword evidence="8" id="KW-1185">Reference proteome</keyword>
<reference evidence="7 8" key="1">
    <citation type="submission" date="2022-04" db="EMBL/GenBank/DDBJ databases">
        <title>Genome sequence of soybean root-associated Caulobacter segnis RL271.</title>
        <authorList>
            <person name="Longley R."/>
            <person name="Bonito G."/>
            <person name="Trigodet F."/>
            <person name="Crosson S."/>
            <person name="Fiebig A."/>
        </authorList>
    </citation>
    <scope>NUCLEOTIDE SEQUENCE [LARGE SCALE GENOMIC DNA]</scope>
    <source>
        <strain evidence="7 8">RL271</strain>
    </source>
</reference>
<evidence type="ECO:0000256" key="3">
    <source>
        <dbReference type="ARBA" id="ARBA00022989"/>
    </source>
</evidence>
<evidence type="ECO:0000313" key="7">
    <source>
        <dbReference type="EMBL" id="USQ96950.1"/>
    </source>
</evidence>
<feature type="transmembrane region" description="Helical" evidence="5">
    <location>
        <begin position="77"/>
        <end position="102"/>
    </location>
</feature>
<keyword evidence="4 5" id="KW-0472">Membrane</keyword>
<feature type="transmembrane region" description="Helical" evidence="5">
    <location>
        <begin position="137"/>
        <end position="160"/>
    </location>
</feature>
<evidence type="ECO:0000256" key="2">
    <source>
        <dbReference type="ARBA" id="ARBA00022692"/>
    </source>
</evidence>
<accession>A0ABY4ZW59</accession>
<comment type="subcellular location">
    <subcellularLocation>
        <location evidence="1">Membrane</location>
        <topology evidence="1">Multi-pass membrane protein</topology>
    </subcellularLocation>
</comment>
<name>A0ABY4ZW59_9CAUL</name>
<gene>
    <name evidence="7" type="ORF">MZV50_05135</name>
</gene>
<evidence type="ECO:0000256" key="1">
    <source>
        <dbReference type="ARBA" id="ARBA00004141"/>
    </source>
</evidence>
<keyword evidence="2 5" id="KW-0812">Transmembrane</keyword>
<evidence type="ECO:0000259" key="6">
    <source>
        <dbReference type="Pfam" id="PF04893"/>
    </source>
</evidence>
<dbReference type="EMBL" id="CP096040">
    <property type="protein sequence ID" value="USQ96950.1"/>
    <property type="molecule type" value="Genomic_DNA"/>
</dbReference>